<dbReference type="EMBL" id="VOKX01000009">
    <property type="protein sequence ID" value="KAB7850160.1"/>
    <property type="molecule type" value="Genomic_DNA"/>
</dbReference>
<protein>
    <submittedName>
        <fullName evidence="1">Uncharacterized protein</fullName>
    </submittedName>
</protein>
<proteinExistence type="predicted"/>
<dbReference type="AlphaFoldDB" id="A0A5N5WE02"/>
<keyword evidence="2" id="KW-1185">Reference proteome</keyword>
<reference evidence="1 2" key="1">
    <citation type="journal article" date="2019" name="Microb. Cell Fact.">
        <title>Exploring novel herbicidin analogues by transcriptional regulator overexpression and MS/MS molecular networking.</title>
        <authorList>
            <person name="Shi Y."/>
            <person name="Gu R."/>
            <person name="Li Y."/>
            <person name="Wang X."/>
            <person name="Ren W."/>
            <person name="Li X."/>
            <person name="Wang L."/>
            <person name="Xie Y."/>
            <person name="Hong B."/>
        </authorList>
    </citation>
    <scope>NUCLEOTIDE SEQUENCE [LARGE SCALE GENOMIC DNA]</scope>
    <source>
        <strain evidence="1 2">US-43</strain>
    </source>
</reference>
<evidence type="ECO:0000313" key="1">
    <source>
        <dbReference type="EMBL" id="KAB7850160.1"/>
    </source>
</evidence>
<accession>A0A5N5WE02</accession>
<comment type="caution">
    <text evidence="1">The sequence shown here is derived from an EMBL/GenBank/DDBJ whole genome shotgun (WGS) entry which is preliminary data.</text>
</comment>
<gene>
    <name evidence="1" type="ORF">FRZ00_06060</name>
</gene>
<sequence>MNLLTLRNLIGKALTIRTHGLDNGSVTAVRFLNAPAAGGEWGMRVVVDDGTGTGATRAFQISITEE</sequence>
<dbReference type="Proteomes" id="UP000327000">
    <property type="component" value="Unassembled WGS sequence"/>
</dbReference>
<evidence type="ECO:0000313" key="2">
    <source>
        <dbReference type="Proteomes" id="UP000327000"/>
    </source>
</evidence>
<dbReference type="RefSeq" id="WP_152262699.1">
    <property type="nucleotide sequence ID" value="NZ_VOKX01000009.1"/>
</dbReference>
<organism evidence="1 2">
    <name type="scientific">Streptomyces mobaraensis</name>
    <name type="common">Streptoverticillium mobaraense</name>
    <dbReference type="NCBI Taxonomy" id="35621"/>
    <lineage>
        <taxon>Bacteria</taxon>
        <taxon>Bacillati</taxon>
        <taxon>Actinomycetota</taxon>
        <taxon>Actinomycetes</taxon>
        <taxon>Kitasatosporales</taxon>
        <taxon>Streptomycetaceae</taxon>
        <taxon>Streptomyces</taxon>
    </lineage>
</organism>
<name>A0A5N5WE02_STRMB</name>